<feature type="domain" description="Beta-lactamase-related" evidence="1">
    <location>
        <begin position="16"/>
        <end position="340"/>
    </location>
</feature>
<dbReference type="PANTHER" id="PTHR46825:SF9">
    <property type="entry name" value="BETA-LACTAMASE-RELATED DOMAIN-CONTAINING PROTEIN"/>
    <property type="match status" value="1"/>
</dbReference>
<gene>
    <name evidence="3" type="ordered locus">Hbut_1035</name>
</gene>
<dbReference type="InterPro" id="IPR012338">
    <property type="entry name" value="Beta-lactam/transpept-like"/>
</dbReference>
<organism evidence="3 4">
    <name type="scientific">Hyperthermus butylicus (strain DSM 5456 / JCM 9403 / PLM1-5)</name>
    <dbReference type="NCBI Taxonomy" id="415426"/>
    <lineage>
        <taxon>Archaea</taxon>
        <taxon>Thermoproteota</taxon>
        <taxon>Thermoprotei</taxon>
        <taxon>Desulfurococcales</taxon>
        <taxon>Pyrodictiaceae</taxon>
        <taxon>Hyperthermus</taxon>
    </lineage>
</organism>
<dbReference type="Pfam" id="PF13969">
    <property type="entry name" value="Pab87_oct"/>
    <property type="match status" value="1"/>
</dbReference>
<dbReference type="InterPro" id="IPR050491">
    <property type="entry name" value="AmpC-like"/>
</dbReference>
<dbReference type="Proteomes" id="UP000002593">
    <property type="component" value="Chromosome"/>
</dbReference>
<dbReference type="RefSeq" id="WP_011822197.1">
    <property type="nucleotide sequence ID" value="NC_008818.1"/>
</dbReference>
<dbReference type="STRING" id="415426.Hbut_1035"/>
<dbReference type="SUPFAM" id="SSF56601">
    <property type="entry name" value="beta-lactamase/transpeptidase-like"/>
    <property type="match status" value="1"/>
</dbReference>
<name>A2BLL8_HYPBU</name>
<evidence type="ECO:0000259" key="1">
    <source>
        <dbReference type="Pfam" id="PF00144"/>
    </source>
</evidence>
<dbReference type="eggNOG" id="arCOG00771">
    <property type="taxonomic scope" value="Archaea"/>
</dbReference>
<accession>A2BLL8</accession>
<protein>
    <submittedName>
        <fullName evidence="3">Beta-lactamase class C</fullName>
    </submittedName>
</protein>
<dbReference type="OrthoDB" id="111095at2157"/>
<dbReference type="GeneID" id="4781321"/>
<dbReference type="InterPro" id="IPR038164">
    <property type="entry name" value="Pab87_oct_sf"/>
</dbReference>
<evidence type="ECO:0000259" key="2">
    <source>
        <dbReference type="Pfam" id="PF13969"/>
    </source>
</evidence>
<dbReference type="HOGENOM" id="CLU_020027_0_4_2"/>
<reference evidence="3 4" key="1">
    <citation type="journal article" date="2007" name="Archaea">
        <title>The genome of Hyperthermus butylicus: a sulfur-reducing, peptide fermenting, neutrophilic Crenarchaeote growing up to 108 degrees C.</title>
        <authorList>
            <person name="Brugger K."/>
            <person name="Chen L."/>
            <person name="Stark M."/>
            <person name="Zibat A."/>
            <person name="Redder P."/>
            <person name="Ruepp A."/>
            <person name="Awayez M."/>
            <person name="She Q."/>
            <person name="Garrett R.A."/>
            <person name="Klenk H.P."/>
        </authorList>
    </citation>
    <scope>NUCLEOTIDE SEQUENCE [LARGE SCALE GENOMIC DNA]</scope>
    <source>
        <strain evidence="4">DSM 5456 / JCM 9403 / PLM1-5</strain>
    </source>
</reference>
<dbReference type="Gene3D" id="3.40.710.10">
    <property type="entry name" value="DD-peptidase/beta-lactamase superfamily"/>
    <property type="match status" value="1"/>
</dbReference>
<feature type="domain" description="Pab87 octamerisation" evidence="2">
    <location>
        <begin position="359"/>
        <end position="433"/>
    </location>
</feature>
<evidence type="ECO:0000313" key="3">
    <source>
        <dbReference type="EMBL" id="ABM80879.1"/>
    </source>
</evidence>
<dbReference type="Pfam" id="PF00144">
    <property type="entry name" value="Beta-lactamase"/>
    <property type="match status" value="1"/>
</dbReference>
<sequence length="434" mass="47341">MPLPPSRDVLGYVVRRMSKTMTPGLSLAVNANNDIYARGFGYRSLEKGLPATPDTIYCIASITKPITAVAVMQLVEAGKLSLDDPADKYLPVELRVRGEPVRIWHLLSHTSGIPALGYAEALLTGYLGLDRRWLPFSEPMAVLEWLERGARRWAVATPGERFFYLNEGYVALGVIIERVSGVKFEEYVERNIFKPLGMSSSTLDASRAQSSPLYATPYDASTTPPQPAMIPTGITADGGAYSTVLDLVKFMSMLANRGRLGDTEILSPSSVEEMEKPRVQLPSQIWGNDSYGLGLIIYDGFPGGRLVGHSGSVYVHTGFAGYIRGKSVIVSVLANADPGATTIGMALAADAAGIDYHVLPMVRAEEAAEKLEGIYHGYEGTVRFRVKALGDALVIESLSRPGLQEVMVPERIEPPVYEYTVYRGGRRMKAVFTR</sequence>
<dbReference type="Gene3D" id="2.40.128.210">
    <property type="entry name" value="Pab87 octamerisation domain"/>
    <property type="match status" value="1"/>
</dbReference>
<keyword evidence="4" id="KW-1185">Reference proteome</keyword>
<dbReference type="EnsemblBacteria" id="ABM80879">
    <property type="protein sequence ID" value="ABM80879"/>
    <property type="gene ID" value="Hbut_1035"/>
</dbReference>
<dbReference type="PANTHER" id="PTHR46825">
    <property type="entry name" value="D-ALANYL-D-ALANINE-CARBOXYPEPTIDASE/ENDOPEPTIDASE AMPH"/>
    <property type="match status" value="1"/>
</dbReference>
<dbReference type="InterPro" id="IPR001466">
    <property type="entry name" value="Beta-lactam-related"/>
</dbReference>
<dbReference type="AlphaFoldDB" id="A2BLL8"/>
<dbReference type="InterPro" id="IPR025879">
    <property type="entry name" value="Pab87_oct"/>
</dbReference>
<evidence type="ECO:0000313" key="4">
    <source>
        <dbReference type="Proteomes" id="UP000002593"/>
    </source>
</evidence>
<proteinExistence type="predicted"/>
<dbReference type="KEGG" id="hbu:Hbut_1035"/>
<dbReference type="EMBL" id="CP000493">
    <property type="protein sequence ID" value="ABM80879.1"/>
    <property type="molecule type" value="Genomic_DNA"/>
</dbReference>